<dbReference type="Proteomes" id="UP001151760">
    <property type="component" value="Unassembled WGS sequence"/>
</dbReference>
<keyword evidence="2" id="KW-1185">Reference proteome</keyword>
<evidence type="ECO:0000313" key="1">
    <source>
        <dbReference type="EMBL" id="GJT87078.1"/>
    </source>
</evidence>
<protein>
    <submittedName>
        <fullName evidence="1">Uncharacterized protein</fullName>
    </submittedName>
</protein>
<reference evidence="1" key="2">
    <citation type="submission" date="2022-01" db="EMBL/GenBank/DDBJ databases">
        <authorList>
            <person name="Yamashiro T."/>
            <person name="Shiraishi A."/>
            <person name="Satake H."/>
            <person name="Nakayama K."/>
        </authorList>
    </citation>
    <scope>NUCLEOTIDE SEQUENCE</scope>
</reference>
<reference evidence="1" key="1">
    <citation type="journal article" date="2022" name="Int. J. Mol. Sci.">
        <title>Draft Genome of Tanacetum Coccineum: Genomic Comparison of Closely Related Tanacetum-Family Plants.</title>
        <authorList>
            <person name="Yamashiro T."/>
            <person name="Shiraishi A."/>
            <person name="Nakayama K."/>
            <person name="Satake H."/>
        </authorList>
    </citation>
    <scope>NUCLEOTIDE SEQUENCE</scope>
</reference>
<sequence length="202" mass="22418">MYKVNNTKKQETNTNKAKSVLFSTGLKAAPSVRRPLNRDSSFKNSVLSNTKKSSEKVEVSARTNKKIYVASKNVVSNKKIVTDVDVRNALKAKDVLCVSCDKNMLIPCHDKCLVKYKLNEHSKVRRALFTTPRTAKSKFEDTTPVVLKTRFSVKTTQSKSLDTNLVVSKTKIAAVTPLSAKNKVSSALKTITIVLRESLLSK</sequence>
<name>A0ABQ5HGP9_9ASTR</name>
<organism evidence="1 2">
    <name type="scientific">Tanacetum coccineum</name>
    <dbReference type="NCBI Taxonomy" id="301880"/>
    <lineage>
        <taxon>Eukaryota</taxon>
        <taxon>Viridiplantae</taxon>
        <taxon>Streptophyta</taxon>
        <taxon>Embryophyta</taxon>
        <taxon>Tracheophyta</taxon>
        <taxon>Spermatophyta</taxon>
        <taxon>Magnoliopsida</taxon>
        <taxon>eudicotyledons</taxon>
        <taxon>Gunneridae</taxon>
        <taxon>Pentapetalae</taxon>
        <taxon>asterids</taxon>
        <taxon>campanulids</taxon>
        <taxon>Asterales</taxon>
        <taxon>Asteraceae</taxon>
        <taxon>Asteroideae</taxon>
        <taxon>Anthemideae</taxon>
        <taxon>Anthemidinae</taxon>
        <taxon>Tanacetum</taxon>
    </lineage>
</organism>
<gene>
    <name evidence="1" type="ORF">Tco_1068795</name>
</gene>
<dbReference type="EMBL" id="BQNB010019606">
    <property type="protein sequence ID" value="GJT87078.1"/>
    <property type="molecule type" value="Genomic_DNA"/>
</dbReference>
<accession>A0ABQ5HGP9</accession>
<evidence type="ECO:0000313" key="2">
    <source>
        <dbReference type="Proteomes" id="UP001151760"/>
    </source>
</evidence>
<comment type="caution">
    <text evidence="1">The sequence shown here is derived from an EMBL/GenBank/DDBJ whole genome shotgun (WGS) entry which is preliminary data.</text>
</comment>
<proteinExistence type="predicted"/>